<dbReference type="GO" id="GO:0000712">
    <property type="term" value="P:resolution of meiotic recombination intermediates"/>
    <property type="evidence" value="ECO:0007669"/>
    <property type="project" value="InterPro"/>
</dbReference>
<dbReference type="PANTHER" id="PTHR35668">
    <property type="entry name" value="PROTEIN SHORTAGE IN CHIASMATA 1 ORTHOLOG"/>
    <property type="match status" value="1"/>
</dbReference>
<proteinExistence type="predicted"/>
<dbReference type="PANTHER" id="PTHR35668:SF1">
    <property type="entry name" value="PROTEIN SHORTAGE IN CHIASMATA 1 ORTHOLOG"/>
    <property type="match status" value="1"/>
</dbReference>
<dbReference type="InterPro" id="IPR039991">
    <property type="entry name" value="SHOC1"/>
</dbReference>
<comment type="caution">
    <text evidence="1">The sequence shown here is derived from an EMBL/GenBank/DDBJ whole genome shotgun (WGS) entry which is preliminary data.</text>
</comment>
<protein>
    <recommendedName>
        <fullName evidence="3">Protein shortage in chiasmata 1 ortholog</fullName>
    </recommendedName>
</protein>
<dbReference type="AlphaFoldDB" id="A0AAW0PQH5"/>
<dbReference type="Pfam" id="PF17825">
    <property type="entry name" value="DUF5587"/>
    <property type="match status" value="1"/>
</dbReference>
<dbReference type="EMBL" id="JBBPFD010000003">
    <property type="protein sequence ID" value="KAK7934337.1"/>
    <property type="molecule type" value="Genomic_DNA"/>
</dbReference>
<dbReference type="GO" id="GO:0003697">
    <property type="term" value="F:single-stranded DNA binding"/>
    <property type="evidence" value="ECO:0007669"/>
    <property type="project" value="TreeGrafter"/>
</dbReference>
<dbReference type="Proteomes" id="UP001460270">
    <property type="component" value="Unassembled WGS sequence"/>
</dbReference>
<name>A0AAW0PQH5_9GOBI</name>
<dbReference type="GO" id="GO:0016887">
    <property type="term" value="F:ATP hydrolysis activity"/>
    <property type="evidence" value="ECO:0007669"/>
    <property type="project" value="InterPro"/>
</dbReference>
<keyword evidence="2" id="KW-1185">Reference proteome</keyword>
<evidence type="ECO:0008006" key="3">
    <source>
        <dbReference type="Google" id="ProtNLM"/>
    </source>
</evidence>
<accession>A0AAW0PQH5</accession>
<gene>
    <name evidence="1" type="ORF">WMY93_005233</name>
</gene>
<reference evidence="2" key="1">
    <citation type="submission" date="2024-04" db="EMBL/GenBank/DDBJ databases">
        <title>Salinicola lusitanus LLJ914,a marine bacterium isolated from the Okinawa Trough.</title>
        <authorList>
            <person name="Li J."/>
        </authorList>
    </citation>
    <scope>NUCLEOTIDE SEQUENCE [LARGE SCALE GENOMIC DNA]</scope>
</reference>
<evidence type="ECO:0000313" key="2">
    <source>
        <dbReference type="Proteomes" id="UP001460270"/>
    </source>
</evidence>
<evidence type="ECO:0000313" key="1">
    <source>
        <dbReference type="EMBL" id="KAK7934337.1"/>
    </source>
</evidence>
<dbReference type="GO" id="GO:0000794">
    <property type="term" value="C:condensed nuclear chromosome"/>
    <property type="evidence" value="ECO:0007669"/>
    <property type="project" value="InterPro"/>
</dbReference>
<sequence>MQVNQIKLKSEKKDISLEEEFMEVDYLKQFKRHLPSLKTKLSRLKMLPIPDPLFKHDDISEDMILRCCEPLEIPPNMLIGNNWSSTISLEEFSKEKLKYKELELPNILETCASEQKDRTGFSDICDILMIKPEQTDEQNSITNQDICQVEMYGQQTVESMLEGFADAGSTEQMKTLVDMEVDLTLSPIHKDSNNFCLSTPTLFEEPFSPQGHISLGSVKDQRELEMVLWTSEKHPSFALVDLMLREPQSYEPPVDFQPLSEALGFFKSEKLIFNDEPTVAAEFLPTPLCNSCDFIESITSDVLPSKTDFEEFKKMCPEQDFSIPSIPNTLLSNLKTPEEPTLDPVSNHSKPNKIEPPINYHLQRQNLNCGQTNFKQTVSVTTHSNGCQNTKEKNLSQPVQQTLLVRKNSPKSFRENQRCKGIDLLSAFIVLRCQKPPSVTTSPSPSCAVNSDVTKHVFCNEPQTTDQGHRIERLYGAVSGNAFREQGKAVSKCMSPFVCPSNETQQRQDIIVVQVKATEFQYHAYCELVSFAQPYMSFVQKLGLDMKVWGDFRCLTMDQIQFLVKQQRKSLSGASSHKDDLAKVEELFCQLTLVHVLVSFKELLVKCSLSTGVEFLQEKNENRLKQLLKRLQIILYLSQKKQKTNPKLLELQKLLTTWFNKRTANTTAEKILVLFTYNLDNTRSIILGCLHQLFGAAAVADLHPEEGKIKLNGATIVSSMCNRACALVCEQHVGPDFPWQCFSRLVEYDHPGPSPWGSVCSEKNLIHASFNTVIPDNDISPRSWENCVPHVLFVTDGFLKCPVLLQTLESTFNITVMERNHSMTLQTLGGTHLYAVITVDENTAIVIQKQEELCQERSSEGLVMRLNVLSLQYSCCWLVLHCPDTRGGGLSNEAFSNLTHVYSSLVIFGMKSENFDVKVLMVSDVLEMAKWISQICLYTLMSSERDPVGYLDREWLAPLESNEENCLSQFPCINPMVSQLMLRRAPNLPWLLNASLPELKEMLPEVPDKVLKLFNDTTSLYSHSSDINKSDITAVVGHSVQVNTPNNSAWINGVDQKSLILSPVQDLRFPFGVQDSFHNTASTEEPDPDVRFKLSSFLEPDVDKQKSWTISDLWKDNRDEMKASDWGIRSGAIGKIVGRADLRLPQHTSCIATHQVKYSSPFKAESKFNYNEVQQYRTVPPGGEVAEWSPELSPNFSFLRKEGLTSTLAAYGSKSLLGQERKRGGDADTLLGRVLIPQKRSRLSFEKVPGRSDGQTRLKLF</sequence>
<organism evidence="1 2">
    <name type="scientific">Mugilogobius chulae</name>
    <name type="common">yellowstripe goby</name>
    <dbReference type="NCBI Taxonomy" id="88201"/>
    <lineage>
        <taxon>Eukaryota</taxon>
        <taxon>Metazoa</taxon>
        <taxon>Chordata</taxon>
        <taxon>Craniata</taxon>
        <taxon>Vertebrata</taxon>
        <taxon>Euteleostomi</taxon>
        <taxon>Actinopterygii</taxon>
        <taxon>Neopterygii</taxon>
        <taxon>Teleostei</taxon>
        <taxon>Neoteleostei</taxon>
        <taxon>Acanthomorphata</taxon>
        <taxon>Gobiaria</taxon>
        <taxon>Gobiiformes</taxon>
        <taxon>Gobioidei</taxon>
        <taxon>Gobiidae</taxon>
        <taxon>Gobionellinae</taxon>
        <taxon>Mugilogobius</taxon>
    </lineage>
</organism>